<evidence type="ECO:0000313" key="5">
    <source>
        <dbReference type="Proteomes" id="UP000559987"/>
    </source>
</evidence>
<feature type="region of interest" description="Disordered" evidence="1">
    <location>
        <begin position="177"/>
        <end position="202"/>
    </location>
</feature>
<dbReference type="RefSeq" id="WP_221197135.1">
    <property type="nucleotide sequence ID" value="NZ_JACHXZ010000001.1"/>
</dbReference>
<dbReference type="SMART" id="SM00900">
    <property type="entry name" value="FMN_bind"/>
    <property type="match status" value="1"/>
</dbReference>
<evidence type="ECO:0000256" key="2">
    <source>
        <dbReference type="SAM" id="SignalP"/>
    </source>
</evidence>
<sequence>MIANALRTLLILATLVVAPLAQAQRGVFLTVDDFLAQHFEVPPVSESFWLSGEQKAIAEEILQRPPGLRARYFRAGPRTAWVLEEIGKELPITVGVVVERDQVVSLEVLEYREVRGGEVRYGSFTAQFDGARLLAQGQRLDRHIDGISGATLSVRALQKIARLALYFHQQTEAAHAEIPPSTCSEKLGDPSCGAGTNGSASR</sequence>
<protein>
    <recommendedName>
        <fullName evidence="3">FMN-binding domain-containing protein</fullName>
    </recommendedName>
</protein>
<dbReference type="Proteomes" id="UP000559987">
    <property type="component" value="Unassembled WGS sequence"/>
</dbReference>
<feature type="domain" description="FMN-binding" evidence="3">
    <location>
        <begin position="87"/>
        <end position="168"/>
    </location>
</feature>
<evidence type="ECO:0000313" key="4">
    <source>
        <dbReference type="EMBL" id="MBB3167921.1"/>
    </source>
</evidence>
<keyword evidence="5" id="KW-1185">Reference proteome</keyword>
<gene>
    <name evidence="4" type="ORF">FHS30_001097</name>
</gene>
<accession>A0A839UMC5</accession>
<comment type="caution">
    <text evidence="4">The sequence shown here is derived from an EMBL/GenBank/DDBJ whole genome shotgun (WGS) entry which is preliminary data.</text>
</comment>
<dbReference type="Pfam" id="PF04205">
    <property type="entry name" value="FMN_bind"/>
    <property type="match status" value="1"/>
</dbReference>
<proteinExistence type="predicted"/>
<feature type="signal peptide" evidence="2">
    <location>
        <begin position="1"/>
        <end position="23"/>
    </location>
</feature>
<reference evidence="4 5" key="1">
    <citation type="submission" date="2020-08" db="EMBL/GenBank/DDBJ databases">
        <title>Genomic Encyclopedia of Type Strains, Phase III (KMG-III): the genomes of soil and plant-associated and newly described type strains.</title>
        <authorList>
            <person name="Whitman W."/>
        </authorList>
    </citation>
    <scope>NUCLEOTIDE SEQUENCE [LARGE SCALE GENOMIC DNA]</scope>
    <source>
        <strain evidence="4 5">CECT 8571</strain>
    </source>
</reference>
<dbReference type="InterPro" id="IPR007329">
    <property type="entry name" value="FMN-bd"/>
</dbReference>
<name>A0A839UMC5_9GAMM</name>
<dbReference type="EMBL" id="JACHXZ010000001">
    <property type="protein sequence ID" value="MBB3167921.1"/>
    <property type="molecule type" value="Genomic_DNA"/>
</dbReference>
<keyword evidence="2" id="KW-0732">Signal</keyword>
<dbReference type="GO" id="GO:0010181">
    <property type="term" value="F:FMN binding"/>
    <property type="evidence" value="ECO:0007669"/>
    <property type="project" value="InterPro"/>
</dbReference>
<evidence type="ECO:0000256" key="1">
    <source>
        <dbReference type="SAM" id="MobiDB-lite"/>
    </source>
</evidence>
<dbReference type="GO" id="GO:0016020">
    <property type="term" value="C:membrane"/>
    <property type="evidence" value="ECO:0007669"/>
    <property type="project" value="InterPro"/>
</dbReference>
<evidence type="ECO:0000259" key="3">
    <source>
        <dbReference type="SMART" id="SM00900"/>
    </source>
</evidence>
<dbReference type="AlphaFoldDB" id="A0A839UMC5"/>
<organism evidence="4 5">
    <name type="scientific">Simiduia aestuariiviva</name>
    <dbReference type="NCBI Taxonomy" id="1510459"/>
    <lineage>
        <taxon>Bacteria</taxon>
        <taxon>Pseudomonadati</taxon>
        <taxon>Pseudomonadota</taxon>
        <taxon>Gammaproteobacteria</taxon>
        <taxon>Cellvibrionales</taxon>
        <taxon>Cellvibrionaceae</taxon>
        <taxon>Simiduia</taxon>
    </lineage>
</organism>
<feature type="chain" id="PRO_5033004089" description="FMN-binding domain-containing protein" evidence="2">
    <location>
        <begin position="24"/>
        <end position="202"/>
    </location>
</feature>